<dbReference type="SUPFAM" id="SSF53335">
    <property type="entry name" value="S-adenosyl-L-methionine-dependent methyltransferases"/>
    <property type="match status" value="1"/>
</dbReference>
<keyword evidence="4" id="KW-1185">Reference proteome</keyword>
<evidence type="ECO:0000313" key="3">
    <source>
        <dbReference type="EMBL" id="ODV85098.1"/>
    </source>
</evidence>
<dbReference type="OrthoDB" id="5382952at2759"/>
<dbReference type="InterPro" id="IPR029063">
    <property type="entry name" value="SAM-dependent_MTases_sf"/>
</dbReference>
<protein>
    <submittedName>
        <fullName evidence="3">Uncharacterized protein</fullName>
    </submittedName>
</protein>
<evidence type="ECO:0000313" key="4">
    <source>
        <dbReference type="Proteomes" id="UP000094801"/>
    </source>
</evidence>
<dbReference type="AlphaFoldDB" id="A0A1E4T029"/>
<reference evidence="4" key="1">
    <citation type="submission" date="2016-04" db="EMBL/GenBank/DDBJ databases">
        <title>Comparative genomics of biotechnologically important yeasts.</title>
        <authorList>
            <consortium name="DOE Joint Genome Institute"/>
            <person name="Riley R."/>
            <person name="Haridas S."/>
            <person name="Wolfe K.H."/>
            <person name="Lopes M.R."/>
            <person name="Hittinger C.T."/>
            <person name="Goker M."/>
            <person name="Salamov A."/>
            <person name="Wisecaver J."/>
            <person name="Long T.M."/>
            <person name="Aerts A.L."/>
            <person name="Barry K."/>
            <person name="Choi C."/>
            <person name="Clum A."/>
            <person name="Coughlan A.Y."/>
            <person name="Deshpande S."/>
            <person name="Douglass A.P."/>
            <person name="Hanson S.J."/>
            <person name="Klenk H.-P."/>
            <person name="Labutti K."/>
            <person name="Lapidus A."/>
            <person name="Lindquist E."/>
            <person name="Lipzen A."/>
            <person name="Meier-Kolthoff J.P."/>
            <person name="Ohm R.A."/>
            <person name="Otillar R.P."/>
            <person name="Pangilinan J."/>
            <person name="Peng Y."/>
            <person name="Rokas A."/>
            <person name="Rosa C.A."/>
            <person name="Scheuner C."/>
            <person name="Sibirny A.A."/>
            <person name="Slot J.C."/>
            <person name="Stielow J.B."/>
            <person name="Sun H."/>
            <person name="Kurtzman C.P."/>
            <person name="Blackwell M."/>
            <person name="Grigoriev I.V."/>
            <person name="Jeffries T.W."/>
        </authorList>
    </citation>
    <scope>NUCLEOTIDE SEQUENCE [LARGE SCALE GENOMIC DNA]</scope>
    <source>
        <strain evidence="4">NRRL YB-2248</strain>
    </source>
</reference>
<feature type="compositionally biased region" description="Low complexity" evidence="2">
    <location>
        <begin position="472"/>
        <end position="484"/>
    </location>
</feature>
<feature type="coiled-coil region" evidence="1">
    <location>
        <begin position="41"/>
        <end position="70"/>
    </location>
</feature>
<organism evidence="3 4">
    <name type="scientific">[Candida] arabinofermentans NRRL YB-2248</name>
    <dbReference type="NCBI Taxonomy" id="983967"/>
    <lineage>
        <taxon>Eukaryota</taxon>
        <taxon>Fungi</taxon>
        <taxon>Dikarya</taxon>
        <taxon>Ascomycota</taxon>
        <taxon>Saccharomycotina</taxon>
        <taxon>Pichiomycetes</taxon>
        <taxon>Pichiales</taxon>
        <taxon>Pichiaceae</taxon>
        <taxon>Ogataea</taxon>
        <taxon>Ogataea/Candida clade</taxon>
    </lineage>
</organism>
<dbReference type="EMBL" id="KV453854">
    <property type="protein sequence ID" value="ODV85098.1"/>
    <property type="molecule type" value="Genomic_DNA"/>
</dbReference>
<dbReference type="Proteomes" id="UP000094801">
    <property type="component" value="Unassembled WGS sequence"/>
</dbReference>
<dbReference type="Gene3D" id="3.40.50.150">
    <property type="entry name" value="Vaccinia Virus protein VP39"/>
    <property type="match status" value="1"/>
</dbReference>
<gene>
    <name evidence="3" type="ORF">CANARDRAFT_222671</name>
</gene>
<proteinExistence type="predicted"/>
<keyword evidence="1" id="KW-0175">Coiled coil</keyword>
<name>A0A1E4T029_9ASCO</name>
<accession>A0A1E4T029</accession>
<sequence length="613" mass="71090">MSKSQSSHSIFKLTRKVTKFANDLALGSTSMYGDEVEDKKFLEFKQKKQREREEKREKEVEHLRKEASEKGIEAYLDHFRFFLKHMDDSDINDPINYALSRRDLWLSWYKRFLTGLRAEIADYENLIKEKERLDRQSIHSASSYKHIKSEADYKLRTKLHDLSSIAPPPIDYVNSSMFQDKRIILILLWYLQILKKLLDQPTLISREILEKLGNSKETVDPSIKPQLQEVTVVTCNKMIGELDTESQSNESIYTEGSIYSANVEFINGWQVRHDNRDLHTNFVSITKKYHRMIDISGKGYLPPELLAENPSFTTPLLDSEFFRFKLNDQQREFLKSYSSFTTPSMDKIPLRSNSQSCVTCADFTLTATEDNLESSLAEFHRIIKPNGFLQLYLWDIDQVHAKSLNHQATDPNEYVRQEIWQRMAKLSKDKNRIIPDITNRIISSLKQQGFKKVKISHVGYPQITTLSEPVESHSQSHSASFSESDPYSTSYQDRINSVLTTNSNKGYKDLRMNSFFEFFSNYMEFLLFTKVLSVFKFTNSMKFKEGTTTQTEVVDPEEVNLIKLFIDYKLHGCSGKLVQNQILSSAKVKFTTASTDGVKYEGLCYSMVVVAEK</sequence>
<evidence type="ECO:0000256" key="1">
    <source>
        <dbReference type="SAM" id="Coils"/>
    </source>
</evidence>
<evidence type="ECO:0000256" key="2">
    <source>
        <dbReference type="SAM" id="MobiDB-lite"/>
    </source>
</evidence>
<feature type="region of interest" description="Disordered" evidence="2">
    <location>
        <begin position="468"/>
        <end position="488"/>
    </location>
</feature>